<dbReference type="EMBL" id="LAZR01059852">
    <property type="protein sequence ID" value="KKK66917.1"/>
    <property type="molecule type" value="Genomic_DNA"/>
</dbReference>
<sequence>MQGDSMMATMKHYVFRNKDGSVHVQNAVGGMFGQHHIHDEVSFGRWRVQIADRSLEMMEGDCDCCGKPGFGSIRPAL</sequence>
<evidence type="ECO:0000313" key="1">
    <source>
        <dbReference type="EMBL" id="KKK66917.1"/>
    </source>
</evidence>
<comment type="caution">
    <text evidence="1">The sequence shown here is derived from an EMBL/GenBank/DDBJ whole genome shotgun (WGS) entry which is preliminary data.</text>
</comment>
<dbReference type="AlphaFoldDB" id="A0A0F8XCN8"/>
<protein>
    <submittedName>
        <fullName evidence="1">Uncharacterized protein</fullName>
    </submittedName>
</protein>
<organism evidence="1">
    <name type="scientific">marine sediment metagenome</name>
    <dbReference type="NCBI Taxonomy" id="412755"/>
    <lineage>
        <taxon>unclassified sequences</taxon>
        <taxon>metagenomes</taxon>
        <taxon>ecological metagenomes</taxon>
    </lineage>
</organism>
<accession>A0A0F8XCN8</accession>
<name>A0A0F8XCN8_9ZZZZ</name>
<gene>
    <name evidence="1" type="ORF">LCGC14_2959270</name>
</gene>
<proteinExistence type="predicted"/>
<reference evidence="1" key="1">
    <citation type="journal article" date="2015" name="Nature">
        <title>Complex archaea that bridge the gap between prokaryotes and eukaryotes.</title>
        <authorList>
            <person name="Spang A."/>
            <person name="Saw J.H."/>
            <person name="Jorgensen S.L."/>
            <person name="Zaremba-Niedzwiedzka K."/>
            <person name="Martijn J."/>
            <person name="Lind A.E."/>
            <person name="van Eijk R."/>
            <person name="Schleper C."/>
            <person name="Guy L."/>
            <person name="Ettema T.J."/>
        </authorList>
    </citation>
    <scope>NUCLEOTIDE SEQUENCE</scope>
</reference>